<dbReference type="Gramene" id="Kaladp0027s0034.1.v1.1">
    <property type="protein sequence ID" value="Kaladp0027s0034.1.v1.1"/>
    <property type="gene ID" value="Kaladp0027s0034.v1.1"/>
</dbReference>
<dbReference type="OMA" id="TISNNCA"/>
<keyword evidence="4" id="KW-1185">Reference proteome</keyword>
<dbReference type="InterPro" id="IPR040361">
    <property type="entry name" value="TPD1"/>
</dbReference>
<evidence type="ECO:0000256" key="1">
    <source>
        <dbReference type="ARBA" id="ARBA00022729"/>
    </source>
</evidence>
<reference evidence="3" key="1">
    <citation type="submission" date="2021-01" db="UniProtKB">
        <authorList>
            <consortium name="EnsemblPlants"/>
        </authorList>
    </citation>
    <scope>IDENTIFICATION</scope>
</reference>
<proteinExistence type="predicted"/>
<dbReference type="GO" id="GO:0001709">
    <property type="term" value="P:cell fate determination"/>
    <property type="evidence" value="ECO:0007669"/>
    <property type="project" value="TreeGrafter"/>
</dbReference>
<feature type="signal peptide" evidence="2">
    <location>
        <begin position="1"/>
        <end position="21"/>
    </location>
</feature>
<accession>A0A7N0TA36</accession>
<evidence type="ECO:0000256" key="2">
    <source>
        <dbReference type="SAM" id="SignalP"/>
    </source>
</evidence>
<dbReference type="PANTHER" id="PTHR33184">
    <property type="entry name" value="PROTEIN TAPETUM DETERMINANT 1-LIKE-RELATED"/>
    <property type="match status" value="1"/>
</dbReference>
<sequence>MFAKVALSILLLGCLFSQGMGQCSVQNLKITTAPTGTVANGKPVYNVTVTNACACGQSSVVIDCTGLQSAVPLDLAHVTKVDATKCLLNNGDIIYPKESTSFTYAWNQVFTFKPVDSQVSCS</sequence>
<keyword evidence="1 2" id="KW-0732">Signal</keyword>
<dbReference type="Pfam" id="PF24068">
    <property type="entry name" value="TPD1_C"/>
    <property type="match status" value="1"/>
</dbReference>
<dbReference type="EnsemblPlants" id="Kaladp0027s0034.1.v1.1">
    <property type="protein sequence ID" value="Kaladp0027s0034.1.v1.1"/>
    <property type="gene ID" value="Kaladp0027s0034.v1.1"/>
</dbReference>
<protein>
    <submittedName>
        <fullName evidence="3">Uncharacterized protein</fullName>
    </submittedName>
</protein>
<evidence type="ECO:0000313" key="4">
    <source>
        <dbReference type="Proteomes" id="UP000594263"/>
    </source>
</evidence>
<dbReference type="Proteomes" id="UP000594263">
    <property type="component" value="Unplaced"/>
</dbReference>
<feature type="chain" id="PRO_5029745855" evidence="2">
    <location>
        <begin position="22"/>
        <end position="122"/>
    </location>
</feature>
<dbReference type="AlphaFoldDB" id="A0A7N0TA36"/>
<dbReference type="PANTHER" id="PTHR33184:SF72">
    <property type="entry name" value="BETA-1,3-N-ACETYLGLUCOSAMINYLTRANSFERASE FAMILY PROTEIN"/>
    <property type="match status" value="1"/>
</dbReference>
<name>A0A7N0TA36_KALFE</name>
<organism evidence="3 4">
    <name type="scientific">Kalanchoe fedtschenkoi</name>
    <name type="common">Lavender scallops</name>
    <name type="synonym">South American air plant</name>
    <dbReference type="NCBI Taxonomy" id="63787"/>
    <lineage>
        <taxon>Eukaryota</taxon>
        <taxon>Viridiplantae</taxon>
        <taxon>Streptophyta</taxon>
        <taxon>Embryophyta</taxon>
        <taxon>Tracheophyta</taxon>
        <taxon>Spermatophyta</taxon>
        <taxon>Magnoliopsida</taxon>
        <taxon>eudicotyledons</taxon>
        <taxon>Gunneridae</taxon>
        <taxon>Pentapetalae</taxon>
        <taxon>Saxifragales</taxon>
        <taxon>Crassulaceae</taxon>
        <taxon>Kalanchoe</taxon>
    </lineage>
</organism>
<evidence type="ECO:0000313" key="3">
    <source>
        <dbReference type="EnsemblPlants" id="Kaladp0027s0034.1.v1.1"/>
    </source>
</evidence>